<gene>
    <name evidence="1" type="ORF">Amon02_000402800</name>
</gene>
<accession>A0ACB5T2H6</accession>
<dbReference type="Proteomes" id="UP001165064">
    <property type="component" value="Unassembled WGS sequence"/>
</dbReference>
<proteinExistence type="predicted"/>
<protein>
    <submittedName>
        <fullName evidence="1">Unnamed protein product</fullName>
    </submittedName>
</protein>
<evidence type="ECO:0000313" key="2">
    <source>
        <dbReference type="Proteomes" id="UP001165064"/>
    </source>
</evidence>
<comment type="caution">
    <text evidence="1">The sequence shown here is derived from an EMBL/GenBank/DDBJ whole genome shotgun (WGS) entry which is preliminary data.</text>
</comment>
<organism evidence="1 2">
    <name type="scientific">Ambrosiozyma monospora</name>
    <name type="common">Yeast</name>
    <name type="synonym">Endomycopsis monosporus</name>
    <dbReference type="NCBI Taxonomy" id="43982"/>
    <lineage>
        <taxon>Eukaryota</taxon>
        <taxon>Fungi</taxon>
        <taxon>Dikarya</taxon>
        <taxon>Ascomycota</taxon>
        <taxon>Saccharomycotina</taxon>
        <taxon>Pichiomycetes</taxon>
        <taxon>Pichiales</taxon>
        <taxon>Pichiaceae</taxon>
        <taxon>Ambrosiozyma</taxon>
    </lineage>
</organism>
<keyword evidence="2" id="KW-1185">Reference proteome</keyword>
<dbReference type="EMBL" id="BSXS01002659">
    <property type="protein sequence ID" value="GME79590.1"/>
    <property type="molecule type" value="Genomic_DNA"/>
</dbReference>
<evidence type="ECO:0000313" key="1">
    <source>
        <dbReference type="EMBL" id="GME79590.1"/>
    </source>
</evidence>
<sequence>MNTLELNLVLQITSIYPLEPFQPNYTLQPNTHSKMPFDKSKEMEQQAWVANKYNNHLALSALTGFISSSPIAKIFTSNAVPILMWREKRQADAIAARST</sequence>
<reference evidence="1" key="1">
    <citation type="submission" date="2023-04" db="EMBL/GenBank/DDBJ databases">
        <title>Ambrosiozyma monospora NBRC 10751.</title>
        <authorList>
            <person name="Ichikawa N."/>
            <person name="Sato H."/>
            <person name="Tonouchi N."/>
        </authorList>
    </citation>
    <scope>NUCLEOTIDE SEQUENCE</scope>
    <source>
        <strain evidence="1">NBRC 10751</strain>
    </source>
</reference>
<name>A0ACB5T2H6_AMBMO</name>